<name>A0A7W7ZA89_9BACT</name>
<gene>
    <name evidence="2" type="ORF">HDF16_000839</name>
</gene>
<feature type="compositionally biased region" description="Gly residues" evidence="1">
    <location>
        <begin position="10"/>
        <end position="21"/>
    </location>
</feature>
<sequence>MKHLQAVKQLGGGSNSPGGGSNSPARDMALMGGGSGGSVQAAA</sequence>
<evidence type="ECO:0000313" key="3">
    <source>
        <dbReference type="Proteomes" id="UP000540989"/>
    </source>
</evidence>
<dbReference type="EMBL" id="JACHIP010000001">
    <property type="protein sequence ID" value="MBB5056170.1"/>
    <property type="molecule type" value="Genomic_DNA"/>
</dbReference>
<dbReference type="AlphaFoldDB" id="A0A7W7ZA89"/>
<accession>A0A7W7ZA89</accession>
<protein>
    <submittedName>
        <fullName evidence="2">Uncharacterized protein</fullName>
    </submittedName>
</protein>
<evidence type="ECO:0000313" key="2">
    <source>
        <dbReference type="EMBL" id="MBB5056170.1"/>
    </source>
</evidence>
<comment type="caution">
    <text evidence="2">The sequence shown here is derived from an EMBL/GenBank/DDBJ whole genome shotgun (WGS) entry which is preliminary data.</text>
</comment>
<reference evidence="2 3" key="1">
    <citation type="submission" date="2020-08" db="EMBL/GenBank/DDBJ databases">
        <title>Genomic Encyclopedia of Type Strains, Phase IV (KMG-V): Genome sequencing to study the core and pangenomes of soil and plant-associated prokaryotes.</title>
        <authorList>
            <person name="Whitman W."/>
        </authorList>
    </citation>
    <scope>NUCLEOTIDE SEQUENCE [LARGE SCALE GENOMIC DNA]</scope>
    <source>
        <strain evidence="2 3">M8UP14</strain>
    </source>
</reference>
<keyword evidence="3" id="KW-1185">Reference proteome</keyword>
<proteinExistence type="predicted"/>
<organism evidence="2 3">
    <name type="scientific">Granulicella aggregans</name>
    <dbReference type="NCBI Taxonomy" id="474949"/>
    <lineage>
        <taxon>Bacteria</taxon>
        <taxon>Pseudomonadati</taxon>
        <taxon>Acidobacteriota</taxon>
        <taxon>Terriglobia</taxon>
        <taxon>Terriglobales</taxon>
        <taxon>Acidobacteriaceae</taxon>
        <taxon>Granulicella</taxon>
    </lineage>
</organism>
<dbReference type="Proteomes" id="UP000540989">
    <property type="component" value="Unassembled WGS sequence"/>
</dbReference>
<dbReference type="RefSeq" id="WP_281383406.1">
    <property type="nucleotide sequence ID" value="NZ_JACHIP010000001.1"/>
</dbReference>
<evidence type="ECO:0000256" key="1">
    <source>
        <dbReference type="SAM" id="MobiDB-lite"/>
    </source>
</evidence>
<feature type="region of interest" description="Disordered" evidence="1">
    <location>
        <begin position="1"/>
        <end position="43"/>
    </location>
</feature>